<proteinExistence type="predicted"/>
<gene>
    <name evidence="1" type="ORF">EAH88_12585</name>
</gene>
<dbReference type="AlphaFoldDB" id="A0A502C3A4"/>
<evidence type="ECO:0008006" key="3">
    <source>
        <dbReference type="Google" id="ProtNLM"/>
    </source>
</evidence>
<evidence type="ECO:0000313" key="1">
    <source>
        <dbReference type="EMBL" id="TPG07283.1"/>
    </source>
</evidence>
<dbReference type="Proteomes" id="UP000319486">
    <property type="component" value="Unassembled WGS sequence"/>
</dbReference>
<dbReference type="EMBL" id="RCZO01000007">
    <property type="protein sequence ID" value="TPG07283.1"/>
    <property type="molecule type" value="Genomic_DNA"/>
</dbReference>
<name>A0A502C3A4_9GAMM</name>
<evidence type="ECO:0000313" key="2">
    <source>
        <dbReference type="Proteomes" id="UP000319486"/>
    </source>
</evidence>
<reference evidence="1 2" key="1">
    <citation type="journal article" date="2019" name="Environ. Microbiol.">
        <title>Species interactions and distinct microbial communities in high Arctic permafrost affected cryosols are associated with the CH4 and CO2 gas fluxes.</title>
        <authorList>
            <person name="Altshuler I."/>
            <person name="Hamel J."/>
            <person name="Turney S."/>
            <person name="Magnuson E."/>
            <person name="Levesque R."/>
            <person name="Greer C."/>
            <person name="Whyte L.G."/>
        </authorList>
    </citation>
    <scope>NUCLEOTIDE SEQUENCE [LARGE SCALE GENOMIC DNA]</scope>
    <source>
        <strain evidence="1 2">S13Y</strain>
    </source>
</reference>
<accession>A0A502C3A4</accession>
<organism evidence="1 2">
    <name type="scientific">Rhodanobacter glycinis</name>
    <dbReference type="NCBI Taxonomy" id="582702"/>
    <lineage>
        <taxon>Bacteria</taxon>
        <taxon>Pseudomonadati</taxon>
        <taxon>Pseudomonadota</taxon>
        <taxon>Gammaproteobacteria</taxon>
        <taxon>Lysobacterales</taxon>
        <taxon>Rhodanobacteraceae</taxon>
        <taxon>Rhodanobacter</taxon>
    </lineage>
</organism>
<protein>
    <recommendedName>
        <fullName evidence="3">DUF2384 domain-containing protein</fullName>
    </recommendedName>
</protein>
<comment type="caution">
    <text evidence="1">The sequence shown here is derived from an EMBL/GenBank/DDBJ whole genome shotgun (WGS) entry which is preliminary data.</text>
</comment>
<keyword evidence="2" id="KW-1185">Reference proteome</keyword>
<sequence length="91" mass="10161">MSAACEFEAEHWSISPFDEGGYSTFFEPVPAMLTVLRMAVQVEPHPVEAGFWYQRTRIAELDGLTAAQLVSLGRADDVIRFLLSIRDGARD</sequence>